<evidence type="ECO:0000256" key="1">
    <source>
        <dbReference type="SAM" id="Phobius"/>
    </source>
</evidence>
<keyword evidence="1" id="KW-0472">Membrane</keyword>
<comment type="caution">
    <text evidence="2">The sequence shown here is derived from an EMBL/GenBank/DDBJ whole genome shotgun (WGS) entry which is preliminary data.</text>
</comment>
<feature type="transmembrane region" description="Helical" evidence="1">
    <location>
        <begin position="74"/>
        <end position="92"/>
    </location>
</feature>
<dbReference type="AlphaFoldDB" id="A0A9X3WU15"/>
<evidence type="ECO:0000313" key="3">
    <source>
        <dbReference type="Proteomes" id="UP001145050"/>
    </source>
</evidence>
<accession>A0A9X3WU15</accession>
<proteinExistence type="predicted"/>
<keyword evidence="1" id="KW-1133">Transmembrane helix</keyword>
<feature type="transmembrane region" description="Helical" evidence="1">
    <location>
        <begin position="241"/>
        <end position="263"/>
    </location>
</feature>
<gene>
    <name evidence="2" type="ORF">NC797_14890</name>
</gene>
<reference evidence="2" key="1">
    <citation type="submission" date="2022-06" db="EMBL/GenBank/DDBJ databases">
        <title>Aquibacillus sp. a new bacterium isolated from soil saline samples.</title>
        <authorList>
            <person name="Galisteo C."/>
            <person name="De La Haba R."/>
            <person name="Sanchez-Porro C."/>
            <person name="Ventosa A."/>
        </authorList>
    </citation>
    <scope>NUCLEOTIDE SEQUENCE</scope>
    <source>
        <strain evidence="2">3ASR75-11</strain>
    </source>
</reference>
<organism evidence="2 3">
    <name type="scientific">Terrihalobacillus insolitus</name>
    <dbReference type="NCBI Taxonomy" id="2950438"/>
    <lineage>
        <taxon>Bacteria</taxon>
        <taxon>Bacillati</taxon>
        <taxon>Bacillota</taxon>
        <taxon>Bacilli</taxon>
        <taxon>Bacillales</taxon>
        <taxon>Bacillaceae</taxon>
        <taxon>Terrihalobacillus</taxon>
    </lineage>
</organism>
<feature type="transmembrane region" description="Helical" evidence="1">
    <location>
        <begin position="200"/>
        <end position="221"/>
    </location>
</feature>
<dbReference type="RefSeq" id="WP_272437610.1">
    <property type="nucleotide sequence ID" value="NZ_JAMQKB010000021.1"/>
</dbReference>
<feature type="transmembrane region" description="Helical" evidence="1">
    <location>
        <begin position="171"/>
        <end position="193"/>
    </location>
</feature>
<protein>
    <submittedName>
        <fullName evidence="2">Uncharacterized protein</fullName>
    </submittedName>
</protein>
<dbReference type="EMBL" id="JAMQKB010000021">
    <property type="protein sequence ID" value="MDC3425792.1"/>
    <property type="molecule type" value="Genomic_DNA"/>
</dbReference>
<sequence length="270" mass="31206">MMKYSIYKLFSRDMAYSISNGKYKYVFLFSIVAILSLMTSIQLDSYGSNSVGIFYSLLKDNGYIYQLSDYQVPFNWVFIQFLVLFLIGDFLFQDLDNNRTYLLLRCRSRGRYIFSKMCWIVVQNIVLYIVIFAVIYIVSSMTIGDFSVGSSPYFENAIASQMDIQITPVQFIARILLGYIMTSIVLSSILLLGIQFISPVITYFGVIILSGVSTFSDLKWLPAIHSMILKQAIFDYEHYLTLRFSIMYSVVLYFLVSIVTFIVSRKKDIL</sequence>
<keyword evidence="3" id="KW-1185">Reference proteome</keyword>
<evidence type="ECO:0000313" key="2">
    <source>
        <dbReference type="EMBL" id="MDC3425792.1"/>
    </source>
</evidence>
<feature type="transmembrane region" description="Helical" evidence="1">
    <location>
        <begin position="113"/>
        <end position="138"/>
    </location>
</feature>
<name>A0A9X3WU15_9BACI</name>
<keyword evidence="1" id="KW-0812">Transmembrane</keyword>
<dbReference type="Proteomes" id="UP001145050">
    <property type="component" value="Unassembled WGS sequence"/>
</dbReference>